<reference evidence="7 8" key="1">
    <citation type="submission" date="2009-08" db="EMBL/GenBank/DDBJ databases">
        <authorList>
            <person name="Muzny D."/>
            <person name="Qin X."/>
            <person name="Deng J."/>
            <person name="Jiang H."/>
            <person name="Liu Y."/>
            <person name="Qu J."/>
            <person name="Song X.-Z."/>
            <person name="Zhang L."/>
            <person name="Thornton R."/>
            <person name="Coyle M."/>
            <person name="Francisco L."/>
            <person name="Jackson L."/>
            <person name="Javaid M."/>
            <person name="Korchina V."/>
            <person name="Kovar C."/>
            <person name="Mata R."/>
            <person name="Mathew T."/>
            <person name="Ngo R."/>
            <person name="Nguyen L."/>
            <person name="Nguyen N."/>
            <person name="Okwuonu G."/>
            <person name="Ongeri F."/>
            <person name="Pham C."/>
            <person name="Simmons D."/>
            <person name="Wilczek-Boney K."/>
            <person name="Hale W."/>
            <person name="Jakkamsetti A."/>
            <person name="Pham P."/>
            <person name="Ruth R."/>
            <person name="San Lucas F."/>
            <person name="Warren J."/>
            <person name="Zhang J."/>
            <person name="Zhao Z."/>
            <person name="Zhou C."/>
            <person name="Zhu D."/>
            <person name="Lee S."/>
            <person name="Bess C."/>
            <person name="Blankenburg K."/>
            <person name="Forbes L."/>
            <person name="Fu Q."/>
            <person name="Gubbala S."/>
            <person name="Hirani K."/>
            <person name="Jayaseelan J.C."/>
            <person name="Lara F."/>
            <person name="Munidasa M."/>
            <person name="Palculict T."/>
            <person name="Patil S."/>
            <person name="Pu L.-L."/>
            <person name="Saada N."/>
            <person name="Tang L."/>
            <person name="Weissenberger G."/>
            <person name="Zhu Y."/>
            <person name="Hemphill L."/>
            <person name="Shang Y."/>
            <person name="Youmans B."/>
            <person name="Ayvaz T."/>
            <person name="Ross M."/>
            <person name="Santibanez J."/>
            <person name="Aqrawi P."/>
            <person name="Gross S."/>
            <person name="Joshi V."/>
            <person name="Fowler G."/>
            <person name="Nazareth L."/>
            <person name="Reid J."/>
            <person name="Worley K."/>
            <person name="Petrosino J."/>
            <person name="Highlander S."/>
            <person name="Gibbs R."/>
            <person name="Gibbs R."/>
        </authorList>
    </citation>
    <scope>NUCLEOTIDE SEQUENCE [LARGE SCALE GENOMIC DNA]</scope>
    <source>
        <strain evidence="7 8">ATCC 51170</strain>
    </source>
</reference>
<feature type="transmembrane region" description="Helical" evidence="5">
    <location>
        <begin position="237"/>
        <end position="258"/>
    </location>
</feature>
<feature type="transmembrane region" description="Helical" evidence="5">
    <location>
        <begin position="367"/>
        <end position="387"/>
    </location>
</feature>
<evidence type="ECO:0000256" key="5">
    <source>
        <dbReference type="SAM" id="Phobius"/>
    </source>
</evidence>
<evidence type="ECO:0000259" key="6">
    <source>
        <dbReference type="Pfam" id="PF12698"/>
    </source>
</evidence>
<dbReference type="AlphaFoldDB" id="C7HWS1"/>
<feature type="transmembrane region" description="Helical" evidence="5">
    <location>
        <begin position="176"/>
        <end position="197"/>
    </location>
</feature>
<dbReference type="PANTHER" id="PTHR43471:SF3">
    <property type="entry name" value="ABC TRANSPORTER PERMEASE PROTEIN NATB"/>
    <property type="match status" value="1"/>
</dbReference>
<dbReference type="eggNOG" id="COG1668">
    <property type="taxonomic scope" value="Bacteria"/>
</dbReference>
<dbReference type="PANTHER" id="PTHR43471">
    <property type="entry name" value="ABC TRANSPORTER PERMEASE"/>
    <property type="match status" value="1"/>
</dbReference>
<accession>C7HWS1</accession>
<protein>
    <submittedName>
        <fullName evidence="7">ABC-2 type transporter</fullName>
    </submittedName>
</protein>
<comment type="caution">
    <text evidence="7">The sequence shown here is derived from an EMBL/GenBank/DDBJ whole genome shotgun (WGS) entry which is preliminary data.</text>
</comment>
<dbReference type="EMBL" id="ACXU01000024">
    <property type="protein sequence ID" value="EEU11853.1"/>
    <property type="molecule type" value="Genomic_DNA"/>
</dbReference>
<sequence>MKFLQERWKKMNRFMTVSVDTLKKHLKSPTFWIMVLMPFIMAVVIGIISYISYSTKTPDTIAVVTEEKYKKNFHNNPMVDFEFKEKNEAKKALDNKDISAYLEVKNKDGLLNFDYYGDTTARTPMLVINSLAEDMQRKENLKNSNIDAKQNAIISQKPEVNLHEIKDNLKNPGNMLALFATIFVMYFVLIFYSQIIMQDIAVEKGTKMLEFIFSSVKAGTYMAGKIFGTILAMLVHFGIYLALGLVGFAVIKFTGFYEKIKTMLGFNISEIFEGINYKLVGEIVLFMVLGLILYIILSAMLGSLVQKQEDAGKMATPIMLIIMFCYFISTSFVGSEPNNFIKILSYIPFLSTFFMPMRLIYENASLLQGMISLIILLVGIVLMYIIAARVYKKNILNYSTDKLFGRGKKLKIKKKNK</sequence>
<feature type="transmembrane region" description="Helical" evidence="5">
    <location>
        <begin position="279"/>
        <end position="302"/>
    </location>
</feature>
<feature type="transmembrane region" description="Helical" evidence="5">
    <location>
        <begin position="314"/>
        <end position="333"/>
    </location>
</feature>
<feature type="transmembrane region" description="Helical" evidence="5">
    <location>
        <begin position="31"/>
        <end position="53"/>
    </location>
</feature>
<evidence type="ECO:0000313" key="8">
    <source>
        <dbReference type="Proteomes" id="UP000003821"/>
    </source>
</evidence>
<comment type="subcellular location">
    <subcellularLocation>
        <location evidence="1">Membrane</location>
        <topology evidence="1">Multi-pass membrane protein</topology>
    </subcellularLocation>
</comment>
<dbReference type="InterPro" id="IPR013525">
    <property type="entry name" value="ABC2_TM"/>
</dbReference>
<dbReference type="GO" id="GO:0016020">
    <property type="term" value="C:membrane"/>
    <property type="evidence" value="ECO:0007669"/>
    <property type="project" value="UniProtKB-SubCell"/>
</dbReference>
<dbReference type="GO" id="GO:0140359">
    <property type="term" value="F:ABC-type transporter activity"/>
    <property type="evidence" value="ECO:0007669"/>
    <property type="project" value="InterPro"/>
</dbReference>
<keyword evidence="3 5" id="KW-1133">Transmembrane helix</keyword>
<name>C7HWS1_9FIRM</name>
<evidence type="ECO:0000256" key="2">
    <source>
        <dbReference type="ARBA" id="ARBA00022692"/>
    </source>
</evidence>
<dbReference type="Pfam" id="PF12698">
    <property type="entry name" value="ABC2_membrane_3"/>
    <property type="match status" value="1"/>
</dbReference>
<keyword evidence="2 5" id="KW-0812">Transmembrane</keyword>
<gene>
    <name evidence="7" type="ORF">HMPREF0078_1722</name>
</gene>
<keyword evidence="4 5" id="KW-0472">Membrane</keyword>
<evidence type="ECO:0000256" key="3">
    <source>
        <dbReference type="ARBA" id="ARBA00022989"/>
    </source>
</evidence>
<evidence type="ECO:0000256" key="4">
    <source>
        <dbReference type="ARBA" id="ARBA00023136"/>
    </source>
</evidence>
<evidence type="ECO:0000256" key="1">
    <source>
        <dbReference type="ARBA" id="ARBA00004141"/>
    </source>
</evidence>
<proteinExistence type="predicted"/>
<feature type="domain" description="ABC-2 type transporter transmembrane" evidence="6">
    <location>
        <begin position="31"/>
        <end position="388"/>
    </location>
</feature>
<dbReference type="Proteomes" id="UP000003821">
    <property type="component" value="Unassembled WGS sequence"/>
</dbReference>
<feature type="transmembrane region" description="Helical" evidence="5">
    <location>
        <begin position="340"/>
        <end position="361"/>
    </location>
</feature>
<dbReference type="HOGENOM" id="CLU_046841_1_1_9"/>
<organism evidence="7 8">
    <name type="scientific">Anaerococcus vaginalis ATCC 51170</name>
    <dbReference type="NCBI Taxonomy" id="655811"/>
    <lineage>
        <taxon>Bacteria</taxon>
        <taxon>Bacillati</taxon>
        <taxon>Bacillota</taxon>
        <taxon>Tissierellia</taxon>
        <taxon>Tissierellales</taxon>
        <taxon>Peptoniphilaceae</taxon>
        <taxon>Anaerococcus</taxon>
    </lineage>
</organism>
<keyword evidence="8" id="KW-1185">Reference proteome</keyword>
<evidence type="ECO:0000313" key="7">
    <source>
        <dbReference type="EMBL" id="EEU11853.1"/>
    </source>
</evidence>